<evidence type="ECO:0000256" key="2">
    <source>
        <dbReference type="ARBA" id="ARBA00004906"/>
    </source>
</evidence>
<dbReference type="InterPro" id="IPR011333">
    <property type="entry name" value="SKP1/BTB/POZ_sf"/>
</dbReference>
<dbReference type="PANTHER" id="PTHR47274">
    <property type="entry name" value="BTB/POZ DOMAIN CONTAINING PROTEIN, EXPRESSED-RELATED"/>
    <property type="match status" value="1"/>
</dbReference>
<dbReference type="Pfam" id="PF00651">
    <property type="entry name" value="BTB"/>
    <property type="match status" value="1"/>
</dbReference>
<reference evidence="4 5" key="1">
    <citation type="submission" date="2024-04" db="EMBL/GenBank/DDBJ databases">
        <title>Genome assembly C_amara_ONT_v2.</title>
        <authorList>
            <person name="Yant L."/>
            <person name="Moore C."/>
            <person name="Slenker M."/>
        </authorList>
    </citation>
    <scope>NUCLEOTIDE SEQUENCE [LARGE SCALE GENOMIC DNA]</scope>
    <source>
        <tissue evidence="4">Leaf</tissue>
    </source>
</reference>
<organism evidence="4 5">
    <name type="scientific">Cardamine amara subsp. amara</name>
    <dbReference type="NCBI Taxonomy" id="228776"/>
    <lineage>
        <taxon>Eukaryota</taxon>
        <taxon>Viridiplantae</taxon>
        <taxon>Streptophyta</taxon>
        <taxon>Embryophyta</taxon>
        <taxon>Tracheophyta</taxon>
        <taxon>Spermatophyta</taxon>
        <taxon>Magnoliopsida</taxon>
        <taxon>eudicotyledons</taxon>
        <taxon>Gunneridae</taxon>
        <taxon>Pentapetalae</taxon>
        <taxon>rosids</taxon>
        <taxon>malvids</taxon>
        <taxon>Brassicales</taxon>
        <taxon>Brassicaceae</taxon>
        <taxon>Cardamineae</taxon>
        <taxon>Cardamine</taxon>
    </lineage>
</organism>
<feature type="domain" description="BTB" evidence="3">
    <location>
        <begin position="23"/>
        <end position="96"/>
    </location>
</feature>
<dbReference type="SMART" id="SM00225">
    <property type="entry name" value="BTB"/>
    <property type="match status" value="1"/>
</dbReference>
<dbReference type="EMBL" id="JBANAX010000384">
    <property type="protein sequence ID" value="KAL1211060.1"/>
    <property type="molecule type" value="Genomic_DNA"/>
</dbReference>
<accession>A0ABD1BFC0</accession>
<dbReference type="Gene3D" id="1.25.40.420">
    <property type="match status" value="1"/>
</dbReference>
<name>A0ABD1BFC0_CARAN</name>
<evidence type="ECO:0000313" key="4">
    <source>
        <dbReference type="EMBL" id="KAL1211060.1"/>
    </source>
</evidence>
<dbReference type="AlphaFoldDB" id="A0ABD1BFC0"/>
<comment type="function">
    <text evidence="1">May act as a substrate-specific adapter of an E3 ubiquitin-protein ligase complex (CUL3-RBX1-BTB) which mediates the ubiquitination and subsequent proteasomal degradation of target proteins.</text>
</comment>
<dbReference type="Proteomes" id="UP001558713">
    <property type="component" value="Unassembled WGS sequence"/>
</dbReference>
<dbReference type="InterPro" id="IPR000210">
    <property type="entry name" value="BTB/POZ_dom"/>
</dbReference>
<protein>
    <submittedName>
        <fullName evidence="4">BTB/POZ domain-containing protein</fullName>
    </submittedName>
</protein>
<comment type="caution">
    <text evidence="4">The sequence shown here is derived from an EMBL/GenBank/DDBJ whole genome shotgun (WGS) entry which is preliminary data.</text>
</comment>
<gene>
    <name evidence="4" type="ORF">V5N11_018469</name>
</gene>
<dbReference type="PROSITE" id="PS50097">
    <property type="entry name" value="BTB"/>
    <property type="match status" value="1"/>
</dbReference>
<sequence>MGTLTNKELFFDRFLKVLKEQQVDVELKSRDSDKKAAIFAHKLILSGRSEVFKMMLEPDKCKASSKLETITLSEMKQEELEAFVEFIYSDGSMLSEKGKQHVRSLYCAADKYEIPHLRDLCRNELLASLNSSNALDIFVLAHVPYDKALSDAALATIKANKSTISTSAEFKVFAINHPDLTVEIVKAISLPYQRYCACSSYS</sequence>
<dbReference type="InterPro" id="IPR044784">
    <property type="entry name" value="At1g01640-like"/>
</dbReference>
<dbReference type="SUPFAM" id="SSF54695">
    <property type="entry name" value="POZ domain"/>
    <property type="match status" value="1"/>
</dbReference>
<evidence type="ECO:0000313" key="5">
    <source>
        <dbReference type="Proteomes" id="UP001558713"/>
    </source>
</evidence>
<dbReference type="PANTHER" id="PTHR47274:SF7">
    <property type="entry name" value="(RAPE) HYPOTHETICAL PROTEIN"/>
    <property type="match status" value="1"/>
</dbReference>
<comment type="pathway">
    <text evidence="2">Protein modification; protein ubiquitination.</text>
</comment>
<evidence type="ECO:0000256" key="1">
    <source>
        <dbReference type="ARBA" id="ARBA00002668"/>
    </source>
</evidence>
<evidence type="ECO:0000259" key="3">
    <source>
        <dbReference type="PROSITE" id="PS50097"/>
    </source>
</evidence>
<keyword evidence="5" id="KW-1185">Reference proteome</keyword>
<dbReference type="CDD" id="cd18186">
    <property type="entry name" value="BTB_POZ_ZBTB_KLHL-like"/>
    <property type="match status" value="1"/>
</dbReference>
<dbReference type="Gene3D" id="3.30.710.10">
    <property type="entry name" value="Potassium Channel Kv1.1, Chain A"/>
    <property type="match status" value="1"/>
</dbReference>
<proteinExistence type="predicted"/>